<comment type="caution">
    <text evidence="1">The sequence shown here is derived from an EMBL/GenBank/DDBJ whole genome shotgun (WGS) entry which is preliminary data.</text>
</comment>
<accession>A0A6M1XPD1</accession>
<proteinExistence type="predicted"/>
<reference evidence="1 2" key="1">
    <citation type="submission" date="2020-02" db="EMBL/GenBank/DDBJ databases">
        <title>Detection of Heterogeneous Vancomycin Intermediate Resistance in Methicillin Resistant Staphylococcus aureus Isolates from Latin-America.</title>
        <authorList>
            <person name="Castro-Cardozo B."/>
            <person name="Berrio M."/>
            <person name="Vargas M.L."/>
            <person name="Carvajal L.P."/>
            <person name="Millan L.V."/>
            <person name="Rios R."/>
            <person name="Hernandez A."/>
            <person name="Rincon S.L."/>
            <person name="Cubides P."/>
            <person name="Forero E."/>
            <person name="Dinh A."/>
            <person name="Seas C."/>
            <person name="Munita J.M."/>
            <person name="Arias C.A."/>
            <person name="Reyes J."/>
            <person name="Diaz L."/>
        </authorList>
    </citation>
    <scope>NUCLEOTIDE SEQUENCE [LARGE SCALE GENOMIC DNA]</scope>
    <source>
        <strain evidence="1 2">UG255</strain>
    </source>
</reference>
<feature type="non-terminal residue" evidence="1">
    <location>
        <position position="1"/>
    </location>
</feature>
<gene>
    <name evidence="1" type="ORF">G6Y24_08455</name>
</gene>
<sequence length="177" mass="19600">PVIGPDKAIQLLSDQYVEPIAMLNPTNAEATWGNYDRNGAYMSDTEIAVAGSKANPIENLEIKIKHPQYLSVRATKDIYFSYYVLGKDYTVTPTSDGSIIKFTTPITNELEIPIGFNYVPDSLPKDKSIPFDKIPVTMSADGISPIETEVNTNRHIGSERTLQSSKNQFLVNARNDS</sequence>
<feature type="non-terminal residue" evidence="1">
    <location>
        <position position="177"/>
    </location>
</feature>
<dbReference type="AlphaFoldDB" id="A0A6M1XPD1"/>
<protein>
    <submittedName>
        <fullName evidence="1">Peptidase</fullName>
    </submittedName>
</protein>
<evidence type="ECO:0000313" key="2">
    <source>
        <dbReference type="Proteomes" id="UP000473113"/>
    </source>
</evidence>
<dbReference type="EMBL" id="JAALTR010000220">
    <property type="protein sequence ID" value="NGW67524.1"/>
    <property type="molecule type" value="Genomic_DNA"/>
</dbReference>
<evidence type="ECO:0000313" key="1">
    <source>
        <dbReference type="EMBL" id="NGW67524.1"/>
    </source>
</evidence>
<organism evidence="1 2">
    <name type="scientific">Staphylococcus aureus</name>
    <dbReference type="NCBI Taxonomy" id="1280"/>
    <lineage>
        <taxon>Bacteria</taxon>
        <taxon>Bacillati</taxon>
        <taxon>Bacillota</taxon>
        <taxon>Bacilli</taxon>
        <taxon>Bacillales</taxon>
        <taxon>Staphylococcaceae</taxon>
        <taxon>Staphylococcus</taxon>
    </lineage>
</organism>
<dbReference type="Proteomes" id="UP000473113">
    <property type="component" value="Unassembled WGS sequence"/>
</dbReference>
<name>A0A6M1XPD1_STAAU</name>